<dbReference type="EMBL" id="JAYKXP010000034">
    <property type="protein sequence ID" value="KAK7041421.1"/>
    <property type="molecule type" value="Genomic_DNA"/>
</dbReference>
<feature type="compositionally biased region" description="Basic and acidic residues" evidence="1">
    <location>
        <begin position="75"/>
        <end position="84"/>
    </location>
</feature>
<keyword evidence="4" id="KW-1185">Reference proteome</keyword>
<sequence>MSQTGVGGTRAPNAKMPVNPNKLGFRGLAAAGVVAAGFAGFYYSFLRHDDQKKAHGQLETWEAAHHPNGGKTPKYRPEDQRIEYPKNSSQEARVISNYDKDNS</sequence>
<keyword evidence="2" id="KW-0472">Membrane</keyword>
<proteinExistence type="predicted"/>
<evidence type="ECO:0000256" key="1">
    <source>
        <dbReference type="SAM" id="MobiDB-lite"/>
    </source>
</evidence>
<evidence type="ECO:0000313" key="3">
    <source>
        <dbReference type="EMBL" id="KAK7041421.1"/>
    </source>
</evidence>
<evidence type="ECO:0000256" key="2">
    <source>
        <dbReference type="SAM" id="Phobius"/>
    </source>
</evidence>
<feature type="transmembrane region" description="Helical" evidence="2">
    <location>
        <begin position="23"/>
        <end position="45"/>
    </location>
</feature>
<organism evidence="3 4">
    <name type="scientific">Paramarasmius palmivorus</name>
    <dbReference type="NCBI Taxonomy" id="297713"/>
    <lineage>
        <taxon>Eukaryota</taxon>
        <taxon>Fungi</taxon>
        <taxon>Dikarya</taxon>
        <taxon>Basidiomycota</taxon>
        <taxon>Agaricomycotina</taxon>
        <taxon>Agaricomycetes</taxon>
        <taxon>Agaricomycetidae</taxon>
        <taxon>Agaricales</taxon>
        <taxon>Marasmiineae</taxon>
        <taxon>Marasmiaceae</taxon>
        <taxon>Paramarasmius</taxon>
    </lineage>
</organism>
<dbReference type="AlphaFoldDB" id="A0AAW0CSL0"/>
<reference evidence="3 4" key="1">
    <citation type="submission" date="2024-01" db="EMBL/GenBank/DDBJ databases">
        <title>A draft genome for a cacao thread blight-causing isolate of Paramarasmius palmivorus.</title>
        <authorList>
            <person name="Baruah I.K."/>
            <person name="Bukari Y."/>
            <person name="Amoako-Attah I."/>
            <person name="Meinhardt L.W."/>
            <person name="Bailey B.A."/>
            <person name="Cohen S.P."/>
        </authorList>
    </citation>
    <scope>NUCLEOTIDE SEQUENCE [LARGE SCALE GENOMIC DNA]</scope>
    <source>
        <strain evidence="3 4">GH-12</strain>
    </source>
</reference>
<evidence type="ECO:0000313" key="4">
    <source>
        <dbReference type="Proteomes" id="UP001383192"/>
    </source>
</evidence>
<keyword evidence="2" id="KW-0812">Transmembrane</keyword>
<comment type="caution">
    <text evidence="3">The sequence shown here is derived from an EMBL/GenBank/DDBJ whole genome shotgun (WGS) entry which is preliminary data.</text>
</comment>
<protein>
    <submittedName>
        <fullName evidence="3">Uncharacterized protein</fullName>
    </submittedName>
</protein>
<dbReference type="Proteomes" id="UP001383192">
    <property type="component" value="Unassembled WGS sequence"/>
</dbReference>
<feature type="region of interest" description="Disordered" evidence="1">
    <location>
        <begin position="61"/>
        <end position="103"/>
    </location>
</feature>
<name>A0AAW0CSL0_9AGAR</name>
<accession>A0AAW0CSL0</accession>
<keyword evidence="2" id="KW-1133">Transmembrane helix</keyword>
<gene>
    <name evidence="3" type="ORF">VNI00_009287</name>
</gene>